<dbReference type="EMBL" id="JAZGQO010000011">
    <property type="protein sequence ID" value="KAK6172676.1"/>
    <property type="molecule type" value="Genomic_DNA"/>
</dbReference>
<dbReference type="Proteomes" id="UP001347796">
    <property type="component" value="Unassembled WGS sequence"/>
</dbReference>
<evidence type="ECO:0000313" key="2">
    <source>
        <dbReference type="EMBL" id="KAK6172676.1"/>
    </source>
</evidence>
<evidence type="ECO:0000313" key="3">
    <source>
        <dbReference type="Proteomes" id="UP001347796"/>
    </source>
</evidence>
<comment type="caution">
    <text evidence="2">The sequence shown here is derived from an EMBL/GenBank/DDBJ whole genome shotgun (WGS) entry which is preliminary data.</text>
</comment>
<reference evidence="2 3" key="1">
    <citation type="submission" date="2024-01" db="EMBL/GenBank/DDBJ databases">
        <title>The genome of the rayed Mediterranean limpet Patella caerulea (Linnaeus, 1758).</title>
        <authorList>
            <person name="Anh-Thu Weber A."/>
            <person name="Halstead-Nussloch G."/>
        </authorList>
    </citation>
    <scope>NUCLEOTIDE SEQUENCE [LARGE SCALE GENOMIC DNA]</scope>
    <source>
        <strain evidence="2">AATW-2023a</strain>
        <tissue evidence="2">Whole specimen</tissue>
    </source>
</reference>
<gene>
    <name evidence="2" type="ORF">SNE40_016287</name>
</gene>
<sequence length="259" mass="28172">MELFVLYLTVVLTVTSAATVNKTSPATQGINTAFHHEFLNNPIGSHFPDITGFGAPQKATTLSCPNPNNPAGVFELDTSPALEAGYPVQLIAAELVNRQNLASVLAQEIPAQSGLDLTLPADLPFEAAEPKCAISARNVWTFKSQQNRGICWVLQGFQDPVFAINCVSPVCKGCDSTQSNLNTGVSSVFNNDFWKSFHLPGFPFSHSPLPAYKNICTPRFRVRTIWAYCPVAPGALKVVREQLIVPSGCSCRRVKCQYK</sequence>
<keyword evidence="1" id="KW-0732">Signal</keyword>
<organism evidence="2 3">
    <name type="scientific">Patella caerulea</name>
    <name type="common">Rayed Mediterranean limpet</name>
    <dbReference type="NCBI Taxonomy" id="87958"/>
    <lineage>
        <taxon>Eukaryota</taxon>
        <taxon>Metazoa</taxon>
        <taxon>Spiralia</taxon>
        <taxon>Lophotrochozoa</taxon>
        <taxon>Mollusca</taxon>
        <taxon>Gastropoda</taxon>
        <taxon>Patellogastropoda</taxon>
        <taxon>Patelloidea</taxon>
        <taxon>Patellidae</taxon>
        <taxon>Patella</taxon>
    </lineage>
</organism>
<evidence type="ECO:0000256" key="1">
    <source>
        <dbReference type="SAM" id="SignalP"/>
    </source>
</evidence>
<dbReference type="AlphaFoldDB" id="A0AAN8PIN1"/>
<proteinExistence type="predicted"/>
<feature type="chain" id="PRO_5042844555" evidence="1">
    <location>
        <begin position="18"/>
        <end position="259"/>
    </location>
</feature>
<keyword evidence="3" id="KW-1185">Reference proteome</keyword>
<protein>
    <submittedName>
        <fullName evidence="2">Uncharacterized protein</fullName>
    </submittedName>
</protein>
<accession>A0AAN8PIN1</accession>
<feature type="signal peptide" evidence="1">
    <location>
        <begin position="1"/>
        <end position="17"/>
    </location>
</feature>
<name>A0AAN8PIN1_PATCE</name>